<keyword evidence="2" id="KW-1185">Reference proteome</keyword>
<dbReference type="RefSeq" id="WP_101310181.1">
    <property type="nucleotide sequence ID" value="NZ_MVDE01000018.1"/>
</dbReference>
<dbReference type="SUPFAM" id="SSF48371">
    <property type="entry name" value="ARM repeat"/>
    <property type="match status" value="1"/>
</dbReference>
<proteinExistence type="predicted"/>
<gene>
    <name evidence="1" type="ORF">BZG01_12480</name>
</gene>
<reference evidence="1 2" key="1">
    <citation type="journal article" date="2017" name="Front. Microbiol.">
        <title>Labilibaculum manganireducens gen. nov., sp. nov. and Labilibaculum filiforme sp. nov., Novel Bacteroidetes Isolated from Subsurface Sediments of the Baltic Sea.</title>
        <authorList>
            <person name="Vandieken V."/>
            <person name="Marshall I.P."/>
            <person name="Niemann H."/>
            <person name="Engelen B."/>
            <person name="Cypionka H."/>
        </authorList>
    </citation>
    <scope>NUCLEOTIDE SEQUENCE [LARGE SCALE GENOMIC DNA]</scope>
    <source>
        <strain evidence="1 2">59.10-2M</strain>
    </source>
</reference>
<evidence type="ECO:0000313" key="2">
    <source>
        <dbReference type="Proteomes" id="UP000233618"/>
    </source>
</evidence>
<dbReference type="EMBL" id="MVDE01000018">
    <property type="protein sequence ID" value="PKQ65974.1"/>
    <property type="molecule type" value="Genomic_DNA"/>
</dbReference>
<dbReference type="Proteomes" id="UP000233618">
    <property type="component" value="Unassembled WGS sequence"/>
</dbReference>
<protein>
    <submittedName>
        <fullName evidence="1">Uncharacterized protein</fullName>
    </submittedName>
</protein>
<accession>A0A2N3I6M2</accession>
<name>A0A2N3I6M2_9BACT</name>
<comment type="caution">
    <text evidence="1">The sequence shown here is derived from an EMBL/GenBank/DDBJ whole genome shotgun (WGS) entry which is preliminary data.</text>
</comment>
<dbReference type="InterPro" id="IPR016024">
    <property type="entry name" value="ARM-type_fold"/>
</dbReference>
<dbReference type="AlphaFoldDB" id="A0A2N3I6M2"/>
<sequence length="312" mass="35815">MKSIFKLITCGVIVLFFSNTSFTQELNRKGIQSFFKDVISNPDSYHNTPSDFSTNKLEILNDLEVYRIDSIDAVRKYAYLIANNLTKNDTNSILKQDVVNFLLKGFSDSNSGTCGIVSDLLKDYAKKSYNNKARNKILELLYLTPPYYHELIRLAGYVNPDSTLKSITELLSSGIIKSNEPYWAAKLALARIGDHAAMEFCMKQIKMMEVNDDLVYDYVPDLIYTHQREAFDFLIQLLNSNEKNCESSNAESKEMIVCGYRIMEYLAPVIANFPLKVSDSGDIDTKNYTEALQICRDWFLQHTDYKIINEEY</sequence>
<organism evidence="1 2">
    <name type="scientific">Labilibaculum manganireducens</name>
    <dbReference type="NCBI Taxonomy" id="1940525"/>
    <lineage>
        <taxon>Bacteria</taxon>
        <taxon>Pseudomonadati</taxon>
        <taxon>Bacteroidota</taxon>
        <taxon>Bacteroidia</taxon>
        <taxon>Marinilabiliales</taxon>
        <taxon>Marinifilaceae</taxon>
        <taxon>Labilibaculum</taxon>
    </lineage>
</organism>
<evidence type="ECO:0000313" key="1">
    <source>
        <dbReference type="EMBL" id="PKQ65974.1"/>
    </source>
</evidence>